<dbReference type="OrthoDB" id="5908785at2759"/>
<feature type="signal peptide" evidence="3">
    <location>
        <begin position="1"/>
        <end position="27"/>
    </location>
</feature>
<keyword evidence="5" id="KW-1185">Reference proteome</keyword>
<keyword evidence="2" id="KW-1133">Transmembrane helix</keyword>
<keyword evidence="3" id="KW-0732">Signal</keyword>
<proteinExistence type="predicted"/>
<feature type="compositionally biased region" description="Acidic residues" evidence="1">
    <location>
        <begin position="429"/>
        <end position="440"/>
    </location>
</feature>
<dbReference type="EMBL" id="JABEBT010000094">
    <property type="protein sequence ID" value="KAF7632769.1"/>
    <property type="molecule type" value="Genomic_DNA"/>
</dbReference>
<feature type="chain" id="PRO_5035844097" evidence="3">
    <location>
        <begin position="28"/>
        <end position="496"/>
    </location>
</feature>
<keyword evidence="2" id="KW-0812">Transmembrane</keyword>
<evidence type="ECO:0000256" key="2">
    <source>
        <dbReference type="SAM" id="Phobius"/>
    </source>
</evidence>
<gene>
    <name evidence="4" type="ORF">Mgra_00007831</name>
</gene>
<feature type="transmembrane region" description="Helical" evidence="2">
    <location>
        <begin position="400"/>
        <end position="422"/>
    </location>
</feature>
<organism evidence="4 5">
    <name type="scientific">Meloidogyne graminicola</name>
    <dbReference type="NCBI Taxonomy" id="189291"/>
    <lineage>
        <taxon>Eukaryota</taxon>
        <taxon>Metazoa</taxon>
        <taxon>Ecdysozoa</taxon>
        <taxon>Nematoda</taxon>
        <taxon>Chromadorea</taxon>
        <taxon>Rhabditida</taxon>
        <taxon>Tylenchina</taxon>
        <taxon>Tylenchomorpha</taxon>
        <taxon>Tylenchoidea</taxon>
        <taxon>Meloidogynidae</taxon>
        <taxon>Meloidogyninae</taxon>
        <taxon>Meloidogyne</taxon>
    </lineage>
</organism>
<sequence>MFSLPINPITIIWSGIPHLLVLLLVSCENSEYRPNLVGHGGHNVHNNTIIRMASTWIATKNEELKNYKNSKFACDVSIDETNGDIILNYGKNSNTSKYGCIVDLITNVDFSLRFTAILSNDEPLKNCLEPSDEGGYNANMFAFGYNIDRKKLDDFYNTNDRNKRTIRIVRDDSFGGDETIILACVRNKCGKDPGSWSGLEMAWSRTGNNISKNMMIVGEPNKFTQCNNDSQVTSKQSEFKFYIKSDRENKYKSEGDCQFDEKTSKEIAVCRSKNDDFEKIIPRSWELPRNWKKEGSYLFAFYLLPRKASITRSDSKNCNLNPPNEVKCKELKIKFSGSDYKLLVDYTPPPTKSTSSTTIPPPTTTIPNITTTPSTSSTTTTPTTKTIITTTIQAKGSKTWIVVIVVILFVFVVIAGIVLFVMMKKSSNDNDEEEEDEEEEGKGGSTKVGDKKSKKRKGKDKKKKKKKGDESTKSKDDGKKSNVKKGGDDSSNYSKI</sequence>
<keyword evidence="2" id="KW-0472">Membrane</keyword>
<evidence type="ECO:0000313" key="5">
    <source>
        <dbReference type="Proteomes" id="UP000605970"/>
    </source>
</evidence>
<protein>
    <submittedName>
        <fullName evidence="4">Uncharacterized protein</fullName>
    </submittedName>
</protein>
<reference evidence="4" key="1">
    <citation type="journal article" date="2020" name="Ecol. Evol.">
        <title>Genome structure and content of the rice root-knot nematode (Meloidogyne graminicola).</title>
        <authorList>
            <person name="Phan N.T."/>
            <person name="Danchin E.G.J."/>
            <person name="Klopp C."/>
            <person name="Perfus-Barbeoch L."/>
            <person name="Kozlowski D.K."/>
            <person name="Koutsovoulos G.D."/>
            <person name="Lopez-Roques C."/>
            <person name="Bouchez O."/>
            <person name="Zahm M."/>
            <person name="Besnard G."/>
            <person name="Bellafiore S."/>
        </authorList>
    </citation>
    <scope>NUCLEOTIDE SEQUENCE</scope>
    <source>
        <strain evidence="4">VN-18</strain>
    </source>
</reference>
<comment type="caution">
    <text evidence="4">The sequence shown here is derived from an EMBL/GenBank/DDBJ whole genome shotgun (WGS) entry which is preliminary data.</text>
</comment>
<name>A0A8S9ZHT0_9BILA</name>
<feature type="compositionally biased region" description="Low complexity" evidence="1">
    <location>
        <begin position="365"/>
        <end position="382"/>
    </location>
</feature>
<dbReference type="PANTHER" id="PTHR16861:SF4">
    <property type="entry name" value="SH3 DOMAIN PROTEIN (AFU_ORTHOLOGUE AFUA_1G13610)"/>
    <property type="match status" value="1"/>
</dbReference>
<dbReference type="AlphaFoldDB" id="A0A8S9ZHT0"/>
<accession>A0A8S9ZHT0</accession>
<feature type="region of interest" description="Disordered" evidence="1">
    <location>
        <begin position="351"/>
        <end position="382"/>
    </location>
</feature>
<dbReference type="PANTHER" id="PTHR16861">
    <property type="entry name" value="GLYCOPROTEIN 38"/>
    <property type="match status" value="1"/>
</dbReference>
<dbReference type="Proteomes" id="UP000605970">
    <property type="component" value="Unassembled WGS sequence"/>
</dbReference>
<evidence type="ECO:0000256" key="3">
    <source>
        <dbReference type="SAM" id="SignalP"/>
    </source>
</evidence>
<feature type="region of interest" description="Disordered" evidence="1">
    <location>
        <begin position="426"/>
        <end position="496"/>
    </location>
</feature>
<evidence type="ECO:0000256" key="1">
    <source>
        <dbReference type="SAM" id="MobiDB-lite"/>
    </source>
</evidence>
<feature type="compositionally biased region" description="Basic residues" evidence="1">
    <location>
        <begin position="452"/>
        <end position="466"/>
    </location>
</feature>
<feature type="compositionally biased region" description="Basic and acidic residues" evidence="1">
    <location>
        <begin position="467"/>
        <end position="488"/>
    </location>
</feature>
<evidence type="ECO:0000313" key="4">
    <source>
        <dbReference type="EMBL" id="KAF7632769.1"/>
    </source>
</evidence>